<organism evidence="2 3">
    <name type="scientific">Collinsella stercoris DSM 13279</name>
    <dbReference type="NCBI Taxonomy" id="445975"/>
    <lineage>
        <taxon>Bacteria</taxon>
        <taxon>Bacillati</taxon>
        <taxon>Actinomycetota</taxon>
        <taxon>Coriobacteriia</taxon>
        <taxon>Coriobacteriales</taxon>
        <taxon>Coriobacteriaceae</taxon>
        <taxon>Collinsella</taxon>
    </lineage>
</organism>
<protein>
    <submittedName>
        <fullName evidence="2">Ser/Thr phosphatase family protein</fullName>
    </submittedName>
</protein>
<dbReference type="GO" id="GO:0008803">
    <property type="term" value="F:bis(5'-nucleosyl)-tetraphosphatase (symmetrical) activity"/>
    <property type="evidence" value="ECO:0007669"/>
    <property type="project" value="TreeGrafter"/>
</dbReference>
<dbReference type="InterPro" id="IPR050126">
    <property type="entry name" value="Ap4A_hydrolase"/>
</dbReference>
<dbReference type="GO" id="GO:0110154">
    <property type="term" value="P:RNA decapping"/>
    <property type="evidence" value="ECO:0007669"/>
    <property type="project" value="TreeGrafter"/>
</dbReference>
<dbReference type="Pfam" id="PF00149">
    <property type="entry name" value="Metallophos"/>
    <property type="match status" value="1"/>
</dbReference>
<dbReference type="HOGENOM" id="CLU_023125_4_2_11"/>
<keyword evidence="3" id="KW-1185">Reference proteome</keyword>
<dbReference type="Proteomes" id="UP000003560">
    <property type="component" value="Unassembled WGS sequence"/>
</dbReference>
<dbReference type="InterPro" id="IPR029052">
    <property type="entry name" value="Metallo-depent_PP-like"/>
</dbReference>
<feature type="domain" description="Calcineurin-like phosphoesterase" evidence="1">
    <location>
        <begin position="11"/>
        <end position="230"/>
    </location>
</feature>
<evidence type="ECO:0000313" key="2">
    <source>
        <dbReference type="EMBL" id="EEA91009.1"/>
    </source>
</evidence>
<dbReference type="CDD" id="cd00144">
    <property type="entry name" value="MPP_PPP_family"/>
    <property type="match status" value="1"/>
</dbReference>
<sequence>MTLKEGALATYVTSDAHGHVRALDRALEMARPGTQDTVFVLGDMVDRGPDPLGVITLVRSLPNVHVLMGNHEAMLLETILKDDQLDMMSWHMNGGFVTSEQLDALPRERYAELMDWLAALPTFAVVETDDARPTAAPGARRMHVLCHAGIDAPRLRASLAQAGVGPDGRGGYAYATAEDLLGAMVSQQVEDLLWIRREFWSNPTGLVGLDGRGPVVVAGHTPSILLGRYARLMCGTGVDENLRGVMVEVGPTRDTGGVADRICIDCSAAAGYPSGRVGVMRLEDRRVWYADINEGE</sequence>
<dbReference type="EMBL" id="ABXJ01000045">
    <property type="protein sequence ID" value="EEA91009.1"/>
    <property type="molecule type" value="Genomic_DNA"/>
</dbReference>
<proteinExistence type="predicted"/>
<name>B6G9P2_9ACTN</name>
<accession>B6G9P2</accession>
<dbReference type="eggNOG" id="COG0639">
    <property type="taxonomic scope" value="Bacteria"/>
</dbReference>
<dbReference type="AlphaFoldDB" id="B6G9P2"/>
<evidence type="ECO:0000259" key="1">
    <source>
        <dbReference type="Pfam" id="PF00149"/>
    </source>
</evidence>
<dbReference type="Gene3D" id="3.60.21.10">
    <property type="match status" value="1"/>
</dbReference>
<dbReference type="PANTHER" id="PTHR42850:SF4">
    <property type="entry name" value="ZINC-DEPENDENT ENDOPOLYPHOSPHATASE"/>
    <property type="match status" value="1"/>
</dbReference>
<dbReference type="PANTHER" id="PTHR42850">
    <property type="entry name" value="METALLOPHOSPHOESTERASE"/>
    <property type="match status" value="1"/>
</dbReference>
<reference evidence="2 3" key="2">
    <citation type="submission" date="2008-10" db="EMBL/GenBank/DDBJ databases">
        <authorList>
            <person name="Fulton L."/>
            <person name="Clifton S."/>
            <person name="Fulton B."/>
            <person name="Xu J."/>
            <person name="Minx P."/>
            <person name="Pepin K.H."/>
            <person name="Johnson M."/>
            <person name="Thiruvilangam P."/>
            <person name="Bhonagiri V."/>
            <person name="Nash W.E."/>
            <person name="Mardis E.R."/>
            <person name="Wilson R.K."/>
        </authorList>
    </citation>
    <scope>NUCLEOTIDE SEQUENCE [LARGE SCALE GENOMIC DNA]</scope>
    <source>
        <strain evidence="2 3">DSM 13279</strain>
    </source>
</reference>
<comment type="caution">
    <text evidence="2">The sequence shown here is derived from an EMBL/GenBank/DDBJ whole genome shotgun (WGS) entry which is preliminary data.</text>
</comment>
<dbReference type="InterPro" id="IPR004843">
    <property type="entry name" value="Calcineurin-like_PHP"/>
</dbReference>
<dbReference type="SUPFAM" id="SSF56300">
    <property type="entry name" value="Metallo-dependent phosphatases"/>
    <property type="match status" value="1"/>
</dbReference>
<dbReference type="GO" id="GO:0005737">
    <property type="term" value="C:cytoplasm"/>
    <property type="evidence" value="ECO:0007669"/>
    <property type="project" value="TreeGrafter"/>
</dbReference>
<gene>
    <name evidence="2" type="ORF">COLSTE_00783</name>
</gene>
<dbReference type="STRING" id="445975.COLSTE_00783"/>
<evidence type="ECO:0000313" key="3">
    <source>
        <dbReference type="Proteomes" id="UP000003560"/>
    </source>
</evidence>
<reference evidence="2 3" key="1">
    <citation type="submission" date="2008-10" db="EMBL/GenBank/DDBJ databases">
        <title>Draft genome sequence of Collinsella stercoris (DSM 13279).</title>
        <authorList>
            <person name="Sudarsanam P."/>
            <person name="Ley R."/>
            <person name="Guruge J."/>
            <person name="Turnbaugh P.J."/>
            <person name="Mahowald M."/>
            <person name="Liep D."/>
            <person name="Gordon J."/>
        </authorList>
    </citation>
    <scope>NUCLEOTIDE SEQUENCE [LARGE SCALE GENOMIC DNA]</scope>
    <source>
        <strain evidence="2 3">DSM 13279</strain>
    </source>
</reference>
<dbReference type="GO" id="GO:0016791">
    <property type="term" value="F:phosphatase activity"/>
    <property type="evidence" value="ECO:0007669"/>
    <property type="project" value="TreeGrafter"/>
</dbReference>